<dbReference type="Proteomes" id="UP000299102">
    <property type="component" value="Unassembled WGS sequence"/>
</dbReference>
<name>A0A4C1ZXN3_EUMVA</name>
<evidence type="ECO:0000313" key="1">
    <source>
        <dbReference type="EMBL" id="GBP91415.1"/>
    </source>
</evidence>
<evidence type="ECO:0000313" key="2">
    <source>
        <dbReference type="Proteomes" id="UP000299102"/>
    </source>
</evidence>
<sequence length="164" mass="18129">MCVSFYNKIPADIKKLPFAEFKRFVKRKLYGKGYYTVLEYRNEKAPGVELLAYQAYPQGNADWHILQGIGSVKNNQKIRTQSPPVTGNHAIRQRVTKVPLLAVTDVAPSATSVGAVPGVGEEAETGERVPSNALLHFAQRLGNANDARRNECELEVIAHAVRVL</sequence>
<dbReference type="AlphaFoldDB" id="A0A4C1ZXN3"/>
<accession>A0A4C1ZXN3</accession>
<reference evidence="1 2" key="1">
    <citation type="journal article" date="2019" name="Commun. Biol.">
        <title>The bagworm genome reveals a unique fibroin gene that provides high tensile strength.</title>
        <authorList>
            <person name="Kono N."/>
            <person name="Nakamura H."/>
            <person name="Ohtoshi R."/>
            <person name="Tomita M."/>
            <person name="Numata K."/>
            <person name="Arakawa K."/>
        </authorList>
    </citation>
    <scope>NUCLEOTIDE SEQUENCE [LARGE SCALE GENOMIC DNA]</scope>
</reference>
<proteinExistence type="predicted"/>
<comment type="caution">
    <text evidence="1">The sequence shown here is derived from an EMBL/GenBank/DDBJ whole genome shotgun (WGS) entry which is preliminary data.</text>
</comment>
<keyword evidence="2" id="KW-1185">Reference proteome</keyword>
<gene>
    <name evidence="1" type="ORF">EVAR_64896_1</name>
</gene>
<dbReference type="EMBL" id="BGZK01002168">
    <property type="protein sequence ID" value="GBP91415.1"/>
    <property type="molecule type" value="Genomic_DNA"/>
</dbReference>
<dbReference type="OrthoDB" id="414730at2759"/>
<organism evidence="1 2">
    <name type="scientific">Eumeta variegata</name>
    <name type="common">Bagworm moth</name>
    <name type="synonym">Eumeta japonica</name>
    <dbReference type="NCBI Taxonomy" id="151549"/>
    <lineage>
        <taxon>Eukaryota</taxon>
        <taxon>Metazoa</taxon>
        <taxon>Ecdysozoa</taxon>
        <taxon>Arthropoda</taxon>
        <taxon>Hexapoda</taxon>
        <taxon>Insecta</taxon>
        <taxon>Pterygota</taxon>
        <taxon>Neoptera</taxon>
        <taxon>Endopterygota</taxon>
        <taxon>Lepidoptera</taxon>
        <taxon>Glossata</taxon>
        <taxon>Ditrysia</taxon>
        <taxon>Tineoidea</taxon>
        <taxon>Psychidae</taxon>
        <taxon>Oiketicinae</taxon>
        <taxon>Eumeta</taxon>
    </lineage>
</organism>
<protein>
    <submittedName>
        <fullName evidence="1">Uncharacterized protein</fullName>
    </submittedName>
</protein>